<proteinExistence type="predicted"/>
<evidence type="ECO:0000256" key="1">
    <source>
        <dbReference type="ARBA" id="ARBA00004167"/>
    </source>
</evidence>
<evidence type="ECO:0000259" key="3">
    <source>
        <dbReference type="Pfam" id="PF01145"/>
    </source>
</evidence>
<comment type="subcellular location">
    <subcellularLocation>
        <location evidence="1">Membrane</location>
        <topology evidence="1">Single-pass membrane protein</topology>
    </subcellularLocation>
</comment>
<feature type="domain" description="Band 7" evidence="3">
    <location>
        <begin position="505"/>
        <end position="676"/>
    </location>
</feature>
<comment type="caution">
    <text evidence="4">The sequence shown here is derived from an EMBL/GenBank/DDBJ whole genome shotgun (WGS) entry which is preliminary data.</text>
</comment>
<dbReference type="Gene3D" id="3.30.479.30">
    <property type="entry name" value="Band 7 domain"/>
    <property type="match status" value="1"/>
</dbReference>
<dbReference type="Proteomes" id="UP000295611">
    <property type="component" value="Unassembled WGS sequence"/>
</dbReference>
<accession>A0A4R7BGS1</accession>
<dbReference type="OrthoDB" id="501008at2"/>
<dbReference type="InterPro" id="IPR001107">
    <property type="entry name" value="Band_7"/>
</dbReference>
<gene>
    <name evidence="4" type="ORF">DFP86_101351</name>
</gene>
<keyword evidence="2" id="KW-0472">Membrane</keyword>
<evidence type="ECO:0000313" key="5">
    <source>
        <dbReference type="Proteomes" id="UP000295611"/>
    </source>
</evidence>
<dbReference type="InterPro" id="IPR036013">
    <property type="entry name" value="Band_7/SPFH_dom_sf"/>
</dbReference>
<dbReference type="InterPro" id="IPR050710">
    <property type="entry name" value="Band7/mec-2_domain"/>
</dbReference>
<dbReference type="PANTHER" id="PTHR43327:SF10">
    <property type="entry name" value="STOMATIN-LIKE PROTEIN 2, MITOCHONDRIAL"/>
    <property type="match status" value="1"/>
</dbReference>
<dbReference type="EMBL" id="SNZP01000001">
    <property type="protein sequence ID" value="TDR82957.1"/>
    <property type="molecule type" value="Genomic_DNA"/>
</dbReference>
<evidence type="ECO:0000313" key="4">
    <source>
        <dbReference type="EMBL" id="TDR82957.1"/>
    </source>
</evidence>
<dbReference type="PANTHER" id="PTHR43327">
    <property type="entry name" value="STOMATIN-LIKE PROTEIN 2, MITOCHONDRIAL"/>
    <property type="match status" value="1"/>
</dbReference>
<keyword evidence="2" id="KW-0812">Transmembrane</keyword>
<protein>
    <submittedName>
        <fullName evidence="4">Putative membrane protein YqiK</fullName>
    </submittedName>
</protein>
<name>A0A4R7BGS1_9NEIS</name>
<keyword evidence="5" id="KW-1185">Reference proteome</keyword>
<evidence type="ECO:0000256" key="2">
    <source>
        <dbReference type="SAM" id="Phobius"/>
    </source>
</evidence>
<keyword evidence="2" id="KW-1133">Transmembrane helix</keyword>
<organism evidence="4 5">
    <name type="scientific">Paludibacterium purpuratum</name>
    <dbReference type="NCBI Taxonomy" id="1144873"/>
    <lineage>
        <taxon>Bacteria</taxon>
        <taxon>Pseudomonadati</taxon>
        <taxon>Pseudomonadota</taxon>
        <taxon>Betaproteobacteria</taxon>
        <taxon>Neisseriales</taxon>
        <taxon>Chromobacteriaceae</taxon>
        <taxon>Paludibacterium</taxon>
    </lineage>
</organism>
<sequence length="837" mass="90613">MPLDLIVTYGWYLSIIPVAILLWASVVVVGGNEIALIERRWFGKKMPQGRVVALGNEVGIQARTLGPGLHFLIPFIYKATKSFFTEILDNEIGMIESVDGQSIPAGRIFASVAADHNSFQDGEAFIRNGGQKGPQIEVLAPGKYRINPYLFKITKGTVTEIKDFEIGMVESVDGEAIPEGKIFAQAVSGHSSFQNGDAFIKNGGQKGPQIEIIPPGSYRINPYLFKVTKSSATQIKEGEIGLVESSDGAAIPAGRIFAQVVGGHNSFQDGEAFILNGGQKGPQIEILPPGMYRIHPNLFKITSAKAVVIGKGEVGTVTAQDGAPIQMGRLLAQSVAGHSNYENGDAFLKNGGQKGPQIDVLLPGTYRINLNLFVVQVAPAVVIEANKVGLVTALDGVPLPEREYVACPITGHNDYQDGSAFLTRQGQRGPQLDVLRPGTYYINPSMFSVAQDDVAVIERGQVGVIVSNVGEDPTDEMKHRIGSSQVDALAEEGKERYVVPKGFRGIQEEVAGPGRYYLNRRAFMAYIIDTTNITIDWDDQEGTRFDQLMVISKDGFPIQVSVKVVIRVRPDQAPYMVAKVGSIDNLIQHVIHPMIDSSFRNQASTASAMNFLQSRSEEQLKAENRARTDLERYHVECVSVLICQIRLPEDLMQTQTKRIIAEQQQEMYKMEQRSQAERTEMEKMRATADQQPTLVASEIAVQVAAQKKTEMITLAEGAAEAKALEGTGEGKRLTAIGDGEASKIAAIGEATAQAYNKQQQAIGEEAIKQIKIVELIASAIEAGHIKIVPDVLVTGGGHAADGLMGMLTKLLPDVDLSALTKSALPLSLGSAADRTKP</sequence>
<reference evidence="4 5" key="1">
    <citation type="submission" date="2019-03" db="EMBL/GenBank/DDBJ databases">
        <title>Genomic Encyclopedia of Type Strains, Phase III (KMG-III): the genomes of soil and plant-associated and newly described type strains.</title>
        <authorList>
            <person name="Whitman W."/>
        </authorList>
    </citation>
    <scope>NUCLEOTIDE SEQUENCE [LARGE SCALE GENOMIC DNA]</scope>
    <source>
        <strain evidence="4 5">CECT 8976</strain>
    </source>
</reference>
<dbReference type="AlphaFoldDB" id="A0A4R7BGS1"/>
<dbReference type="Pfam" id="PF01145">
    <property type="entry name" value="Band_7"/>
    <property type="match status" value="1"/>
</dbReference>
<dbReference type="SUPFAM" id="SSF117892">
    <property type="entry name" value="Band 7/SPFH domain"/>
    <property type="match status" value="1"/>
</dbReference>
<feature type="transmembrane region" description="Helical" evidence="2">
    <location>
        <begin position="12"/>
        <end position="36"/>
    </location>
</feature>
<dbReference type="GO" id="GO:0016020">
    <property type="term" value="C:membrane"/>
    <property type="evidence" value="ECO:0007669"/>
    <property type="project" value="UniProtKB-SubCell"/>
</dbReference>